<evidence type="ECO:0000313" key="6">
    <source>
        <dbReference type="Proteomes" id="UP001141619"/>
    </source>
</evidence>
<feature type="compositionally biased region" description="Basic and acidic residues" evidence="3">
    <location>
        <begin position="13"/>
        <end position="22"/>
    </location>
</feature>
<dbReference type="PROSITE" id="PS01081">
    <property type="entry name" value="HTH_TETR_1"/>
    <property type="match status" value="1"/>
</dbReference>
<dbReference type="Gene3D" id="1.10.357.10">
    <property type="entry name" value="Tetracycline Repressor, domain 2"/>
    <property type="match status" value="1"/>
</dbReference>
<dbReference type="InterPro" id="IPR009057">
    <property type="entry name" value="Homeodomain-like_sf"/>
</dbReference>
<dbReference type="RefSeq" id="WP_274942958.1">
    <property type="nucleotide sequence ID" value="NZ_JANWOI010000001.1"/>
</dbReference>
<accession>A0A9X3TWH3</accession>
<dbReference type="EMBL" id="JANWOI010000001">
    <property type="protein sequence ID" value="MDA5193265.1"/>
    <property type="molecule type" value="Genomic_DNA"/>
</dbReference>
<reference evidence="5" key="2">
    <citation type="journal article" date="2023" name="Syst. Appl. Microbiol.">
        <title>Govania unica gen. nov., sp. nov., a rare biosphere bacterium that represents a novel family in the class Alphaproteobacteria.</title>
        <authorList>
            <person name="Vandamme P."/>
            <person name="Peeters C."/>
            <person name="Hettiarachchi A."/>
            <person name="Cnockaert M."/>
            <person name="Carlier A."/>
        </authorList>
    </citation>
    <scope>NUCLEOTIDE SEQUENCE</scope>
    <source>
        <strain evidence="5">LMG 31809</strain>
    </source>
</reference>
<dbReference type="PANTHER" id="PTHR30055:SF235">
    <property type="entry name" value="TRANSCRIPTIONAL REGULATORY PROTEIN"/>
    <property type="match status" value="1"/>
</dbReference>
<keyword evidence="6" id="KW-1185">Reference proteome</keyword>
<reference evidence="5" key="1">
    <citation type="submission" date="2022-08" db="EMBL/GenBank/DDBJ databases">
        <authorList>
            <person name="Vandamme P."/>
            <person name="Hettiarachchi A."/>
            <person name="Peeters C."/>
            <person name="Cnockaert M."/>
            <person name="Carlier A."/>
        </authorList>
    </citation>
    <scope>NUCLEOTIDE SEQUENCE</scope>
    <source>
        <strain evidence="5">LMG 31809</strain>
    </source>
</reference>
<dbReference type="InterPro" id="IPR001647">
    <property type="entry name" value="HTH_TetR"/>
</dbReference>
<sequence length="241" mass="27462">MNTELPVEQAPSDTREGSRRDQVRDRILDVAERMFASQSFAGVSIRNVTAEAEVNLAAVNYYFGSKAGLLKAVFLRRAADLNRERIGQLQSFLLEHDAVQGQDSRLPLEPILRALLGPSVRWLFNPERGLKVFIHFLARCQMEEEPELKALFYQDVDHLRRFVPALRRALPGLPDAEIYWCMHYALGTMHYTFTHLERLKMISRGACDITDPEQVVGRMIEFCLAGFRAAESRGVRVTDVP</sequence>
<evidence type="ECO:0000259" key="4">
    <source>
        <dbReference type="PROSITE" id="PS50977"/>
    </source>
</evidence>
<dbReference type="PROSITE" id="PS50977">
    <property type="entry name" value="HTH_TETR_2"/>
    <property type="match status" value="1"/>
</dbReference>
<dbReference type="Pfam" id="PF17939">
    <property type="entry name" value="TetR_C_30"/>
    <property type="match status" value="1"/>
</dbReference>
<feature type="domain" description="HTH tetR-type" evidence="4">
    <location>
        <begin position="21"/>
        <end position="81"/>
    </location>
</feature>
<proteinExistence type="predicted"/>
<dbReference type="GO" id="GO:0003700">
    <property type="term" value="F:DNA-binding transcription factor activity"/>
    <property type="evidence" value="ECO:0007669"/>
    <property type="project" value="TreeGrafter"/>
</dbReference>
<dbReference type="AlphaFoldDB" id="A0A9X3TWH3"/>
<dbReference type="SUPFAM" id="SSF46689">
    <property type="entry name" value="Homeodomain-like"/>
    <property type="match status" value="1"/>
</dbReference>
<feature type="DNA-binding region" description="H-T-H motif" evidence="2">
    <location>
        <begin position="44"/>
        <end position="63"/>
    </location>
</feature>
<dbReference type="InterPro" id="IPR050109">
    <property type="entry name" value="HTH-type_TetR-like_transc_reg"/>
</dbReference>
<dbReference type="SUPFAM" id="SSF48498">
    <property type="entry name" value="Tetracyclin repressor-like, C-terminal domain"/>
    <property type="match status" value="1"/>
</dbReference>
<organism evidence="5 6">
    <name type="scientific">Govanella unica</name>
    <dbReference type="NCBI Taxonomy" id="2975056"/>
    <lineage>
        <taxon>Bacteria</taxon>
        <taxon>Pseudomonadati</taxon>
        <taxon>Pseudomonadota</taxon>
        <taxon>Alphaproteobacteria</taxon>
        <taxon>Emcibacterales</taxon>
        <taxon>Govanellaceae</taxon>
        <taxon>Govanella</taxon>
    </lineage>
</organism>
<dbReference type="Proteomes" id="UP001141619">
    <property type="component" value="Unassembled WGS sequence"/>
</dbReference>
<comment type="caution">
    <text evidence="5">The sequence shown here is derived from an EMBL/GenBank/DDBJ whole genome shotgun (WGS) entry which is preliminary data.</text>
</comment>
<dbReference type="InterPro" id="IPR041586">
    <property type="entry name" value="PsrA_TetR_C"/>
</dbReference>
<gene>
    <name evidence="5" type="ORF">NYP16_04745</name>
</gene>
<evidence type="ECO:0000256" key="2">
    <source>
        <dbReference type="PROSITE-ProRule" id="PRU00335"/>
    </source>
</evidence>
<name>A0A9X3TWH3_9PROT</name>
<evidence type="ECO:0000313" key="5">
    <source>
        <dbReference type="EMBL" id="MDA5193265.1"/>
    </source>
</evidence>
<dbReference type="InterPro" id="IPR036271">
    <property type="entry name" value="Tet_transcr_reg_TetR-rel_C_sf"/>
</dbReference>
<evidence type="ECO:0000256" key="3">
    <source>
        <dbReference type="SAM" id="MobiDB-lite"/>
    </source>
</evidence>
<feature type="region of interest" description="Disordered" evidence="3">
    <location>
        <begin position="1"/>
        <end position="22"/>
    </location>
</feature>
<protein>
    <submittedName>
        <fullName evidence="5">TetR family transcriptional regulator</fullName>
    </submittedName>
</protein>
<evidence type="ECO:0000256" key="1">
    <source>
        <dbReference type="ARBA" id="ARBA00023125"/>
    </source>
</evidence>
<keyword evidence="1 2" id="KW-0238">DNA-binding</keyword>
<dbReference type="PANTHER" id="PTHR30055">
    <property type="entry name" value="HTH-TYPE TRANSCRIPTIONAL REGULATOR RUTR"/>
    <property type="match status" value="1"/>
</dbReference>
<dbReference type="Pfam" id="PF00440">
    <property type="entry name" value="TetR_N"/>
    <property type="match status" value="1"/>
</dbReference>
<dbReference type="GO" id="GO:0000976">
    <property type="term" value="F:transcription cis-regulatory region binding"/>
    <property type="evidence" value="ECO:0007669"/>
    <property type="project" value="TreeGrafter"/>
</dbReference>
<dbReference type="InterPro" id="IPR023772">
    <property type="entry name" value="DNA-bd_HTH_TetR-type_CS"/>
</dbReference>